<keyword evidence="2" id="KW-1185">Reference proteome</keyword>
<proteinExistence type="predicted"/>
<protein>
    <submittedName>
        <fullName evidence="1">Uncharacterized protein</fullName>
    </submittedName>
</protein>
<sequence length="363" mass="39242">MKLSYVFLNLYNYRWGLLLCSDSLSSEEDPATSMAFLAFSPSSLVLFLLSSPSSPPSISFLTDSSTASLFTIISSPISIVRVFTPAATPMPSTLTINLSFRNCSAKNGQVSTGTPAQMASRHEFHPQWVTNPPTAEWERIATCGAQPLMTNPLPSVLSTNPSASHCSSAGDCSLDKRVVRGLQPLPYLDVLGRRNVRHAAEAGVDDASRRHGVQPGQALQTVVRGLVPSDSLHGDVLVLVVEAHGSYRPGLLPDGFLVALDVERLHLVEAVDNHTMACFICCQHLVPEPLGLRVLAEKRRLALGDLDSYAGADVAHTQEGEATGAVEDEPRHAQLVRDPLRPQVPHVGHDAARRRLMRLPEAI</sequence>
<dbReference type="OrthoDB" id="696745at2759"/>
<dbReference type="Proteomes" id="UP000652761">
    <property type="component" value="Unassembled WGS sequence"/>
</dbReference>
<organism evidence="1 2">
    <name type="scientific">Colocasia esculenta</name>
    <name type="common">Wild taro</name>
    <name type="synonym">Arum esculentum</name>
    <dbReference type="NCBI Taxonomy" id="4460"/>
    <lineage>
        <taxon>Eukaryota</taxon>
        <taxon>Viridiplantae</taxon>
        <taxon>Streptophyta</taxon>
        <taxon>Embryophyta</taxon>
        <taxon>Tracheophyta</taxon>
        <taxon>Spermatophyta</taxon>
        <taxon>Magnoliopsida</taxon>
        <taxon>Liliopsida</taxon>
        <taxon>Araceae</taxon>
        <taxon>Aroideae</taxon>
        <taxon>Colocasieae</taxon>
        <taxon>Colocasia</taxon>
    </lineage>
</organism>
<dbReference type="AlphaFoldDB" id="A0A843WNW0"/>
<gene>
    <name evidence="1" type="ORF">Taro_046096</name>
</gene>
<reference evidence="1" key="1">
    <citation type="submission" date="2017-07" db="EMBL/GenBank/DDBJ databases">
        <title>Taro Niue Genome Assembly and Annotation.</title>
        <authorList>
            <person name="Atibalentja N."/>
            <person name="Keating K."/>
            <person name="Fields C.J."/>
        </authorList>
    </citation>
    <scope>NUCLEOTIDE SEQUENCE</scope>
    <source>
        <strain evidence="1">Niue_2</strain>
        <tissue evidence="1">Leaf</tissue>
    </source>
</reference>
<evidence type="ECO:0000313" key="1">
    <source>
        <dbReference type="EMBL" id="MQM13173.1"/>
    </source>
</evidence>
<comment type="caution">
    <text evidence="1">The sequence shown here is derived from an EMBL/GenBank/DDBJ whole genome shotgun (WGS) entry which is preliminary data.</text>
</comment>
<name>A0A843WNW0_COLES</name>
<accession>A0A843WNW0</accession>
<evidence type="ECO:0000313" key="2">
    <source>
        <dbReference type="Proteomes" id="UP000652761"/>
    </source>
</evidence>
<dbReference type="EMBL" id="NMUH01005590">
    <property type="protein sequence ID" value="MQM13173.1"/>
    <property type="molecule type" value="Genomic_DNA"/>
</dbReference>